<keyword evidence="5 8" id="KW-0547">Nucleotide-binding</keyword>
<evidence type="ECO:0000256" key="6">
    <source>
        <dbReference type="ARBA" id="ARBA00022777"/>
    </source>
</evidence>
<feature type="binding site" evidence="8">
    <location>
        <position position="116"/>
    </location>
    <ligand>
        <name>substrate</name>
    </ligand>
</feature>
<comment type="catalytic activity">
    <reaction evidence="1 8 9">
        <text>(2R)-3-phosphoglycerate + ATP = (2R)-3-phospho-glyceroyl phosphate + ADP</text>
        <dbReference type="Rhea" id="RHEA:14801"/>
        <dbReference type="ChEBI" id="CHEBI:30616"/>
        <dbReference type="ChEBI" id="CHEBI:57604"/>
        <dbReference type="ChEBI" id="CHEBI:58272"/>
        <dbReference type="ChEBI" id="CHEBI:456216"/>
        <dbReference type="EC" id="2.7.2.3"/>
    </reaction>
</comment>
<evidence type="ECO:0000256" key="8">
    <source>
        <dbReference type="HAMAP-Rule" id="MF_00145"/>
    </source>
</evidence>
<dbReference type="RefSeq" id="WP_213258705.1">
    <property type="nucleotide sequence ID" value="NZ_JAGYWA010000005.1"/>
</dbReference>
<feature type="binding site" evidence="8">
    <location>
        <position position="149"/>
    </location>
    <ligand>
        <name>substrate</name>
    </ligand>
</feature>
<feature type="binding site" evidence="8">
    <location>
        <begin position="352"/>
        <end position="355"/>
    </location>
    <ligand>
        <name>ATP</name>
        <dbReference type="ChEBI" id="CHEBI:30616"/>
    </ligand>
</feature>
<comment type="pathway">
    <text evidence="8">Carbohydrate degradation; glycolysis; pyruvate from D-glyceraldehyde 3-phosphate: step 2/5.</text>
</comment>
<keyword evidence="6 8" id="KW-0418">Kinase</keyword>
<comment type="subunit">
    <text evidence="8">Monomer.</text>
</comment>
<dbReference type="PANTHER" id="PTHR11406:SF23">
    <property type="entry name" value="PHOSPHOGLYCERATE KINASE 1, CHLOROPLASTIC-RELATED"/>
    <property type="match status" value="1"/>
</dbReference>
<feature type="binding site" evidence="8">
    <location>
        <begin position="19"/>
        <end position="21"/>
    </location>
    <ligand>
        <name>substrate</name>
    </ligand>
</feature>
<dbReference type="Gene3D" id="3.40.50.1260">
    <property type="entry name" value="Phosphoglycerate kinase, N-terminal domain"/>
    <property type="match status" value="2"/>
</dbReference>
<comment type="caution">
    <text evidence="10">The sequence shown here is derived from an EMBL/GenBank/DDBJ whole genome shotgun (WGS) entry which is preliminary data.</text>
</comment>
<keyword evidence="4 8" id="KW-0808">Transferase</keyword>
<evidence type="ECO:0000313" key="10">
    <source>
        <dbReference type="EMBL" id="MFC4748738.1"/>
    </source>
</evidence>
<feature type="binding site" evidence="8">
    <location>
        <begin position="58"/>
        <end position="61"/>
    </location>
    <ligand>
        <name>substrate</name>
    </ligand>
</feature>
<dbReference type="GO" id="GO:0016301">
    <property type="term" value="F:kinase activity"/>
    <property type="evidence" value="ECO:0007669"/>
    <property type="project" value="UniProtKB-KW"/>
</dbReference>
<proteinExistence type="inferred from homology"/>
<name>A0ABV9PJG6_9FLAO</name>
<evidence type="ECO:0000256" key="2">
    <source>
        <dbReference type="ARBA" id="ARBA00008982"/>
    </source>
</evidence>
<evidence type="ECO:0000256" key="1">
    <source>
        <dbReference type="ARBA" id="ARBA00000642"/>
    </source>
</evidence>
<dbReference type="InterPro" id="IPR036043">
    <property type="entry name" value="Phosphoglycerate_kinase_sf"/>
</dbReference>
<evidence type="ECO:0000256" key="4">
    <source>
        <dbReference type="ARBA" id="ARBA00022679"/>
    </source>
</evidence>
<dbReference type="Proteomes" id="UP001595935">
    <property type="component" value="Unassembled WGS sequence"/>
</dbReference>
<protein>
    <recommendedName>
        <fullName evidence="3 8">Phosphoglycerate kinase</fullName>
        <ecNumber evidence="3 8">2.7.2.3</ecNumber>
    </recommendedName>
</protein>
<evidence type="ECO:0000256" key="3">
    <source>
        <dbReference type="ARBA" id="ARBA00013061"/>
    </source>
</evidence>
<keyword evidence="8" id="KW-0324">Glycolysis</keyword>
<comment type="similarity">
    <text evidence="2 8 9">Belongs to the phosphoglycerate kinase family.</text>
</comment>
<dbReference type="InterPro" id="IPR001576">
    <property type="entry name" value="Phosphoglycerate_kinase"/>
</dbReference>
<keyword evidence="8" id="KW-0963">Cytoplasm</keyword>
<dbReference type="EMBL" id="JBHSGV010000005">
    <property type="protein sequence ID" value="MFC4748738.1"/>
    <property type="molecule type" value="Genomic_DNA"/>
</dbReference>
<evidence type="ECO:0000256" key="9">
    <source>
        <dbReference type="RuleBase" id="RU000532"/>
    </source>
</evidence>
<evidence type="ECO:0000256" key="7">
    <source>
        <dbReference type="ARBA" id="ARBA00022840"/>
    </source>
</evidence>
<feature type="binding site" evidence="8">
    <location>
        <position position="323"/>
    </location>
    <ligand>
        <name>ATP</name>
        <dbReference type="ChEBI" id="CHEBI:30616"/>
    </ligand>
</feature>
<dbReference type="PRINTS" id="PR00477">
    <property type="entry name" value="PHGLYCKINASE"/>
</dbReference>
<reference evidence="11" key="1">
    <citation type="journal article" date="2019" name="Int. J. Syst. Evol. Microbiol.">
        <title>The Global Catalogue of Microorganisms (GCM) 10K type strain sequencing project: providing services to taxonomists for standard genome sequencing and annotation.</title>
        <authorList>
            <consortium name="The Broad Institute Genomics Platform"/>
            <consortium name="The Broad Institute Genome Sequencing Center for Infectious Disease"/>
            <person name="Wu L."/>
            <person name="Ma J."/>
        </authorList>
    </citation>
    <scope>NUCLEOTIDE SEQUENCE [LARGE SCALE GENOMIC DNA]</scope>
    <source>
        <strain evidence="11">WYCCWR 13023</strain>
    </source>
</reference>
<keyword evidence="7 8" id="KW-0067">ATP-binding</keyword>
<comment type="subcellular location">
    <subcellularLocation>
        <location evidence="8">Cytoplasm</location>
    </subcellularLocation>
</comment>
<dbReference type="CDD" id="cd00318">
    <property type="entry name" value="Phosphoglycerate_kinase"/>
    <property type="match status" value="1"/>
</dbReference>
<dbReference type="PIRSF" id="PIRSF000724">
    <property type="entry name" value="Pgk"/>
    <property type="match status" value="1"/>
</dbReference>
<accession>A0ABV9PJG6</accession>
<feature type="binding site" evidence="8">
    <location>
        <position position="201"/>
    </location>
    <ligand>
        <name>ATP</name>
        <dbReference type="ChEBI" id="CHEBI:30616"/>
    </ligand>
</feature>
<evidence type="ECO:0000313" key="11">
    <source>
        <dbReference type="Proteomes" id="UP001595935"/>
    </source>
</evidence>
<dbReference type="InterPro" id="IPR015824">
    <property type="entry name" value="Phosphoglycerate_kinase_N"/>
</dbReference>
<organism evidence="10 11">
    <name type="scientific">Flavobacterium branchiicola</name>
    <dbReference type="NCBI Taxonomy" id="1114875"/>
    <lineage>
        <taxon>Bacteria</taxon>
        <taxon>Pseudomonadati</taxon>
        <taxon>Bacteroidota</taxon>
        <taxon>Flavobacteriia</taxon>
        <taxon>Flavobacteriales</taxon>
        <taxon>Flavobacteriaceae</taxon>
        <taxon>Flavobacterium</taxon>
    </lineage>
</organism>
<gene>
    <name evidence="8" type="primary">pgk</name>
    <name evidence="10" type="ORF">ACFO5S_14880</name>
</gene>
<dbReference type="SUPFAM" id="SSF53748">
    <property type="entry name" value="Phosphoglycerate kinase"/>
    <property type="match status" value="1"/>
</dbReference>
<feature type="binding site" evidence="8">
    <location>
        <position position="292"/>
    </location>
    <ligand>
        <name>ATP</name>
        <dbReference type="ChEBI" id="CHEBI:30616"/>
    </ligand>
</feature>
<dbReference type="Pfam" id="PF00162">
    <property type="entry name" value="PGK"/>
    <property type="match status" value="1"/>
</dbReference>
<evidence type="ECO:0000256" key="5">
    <source>
        <dbReference type="ARBA" id="ARBA00022741"/>
    </source>
</evidence>
<dbReference type="PANTHER" id="PTHR11406">
    <property type="entry name" value="PHOSPHOGLYCERATE KINASE"/>
    <property type="match status" value="1"/>
</dbReference>
<keyword evidence="11" id="KW-1185">Reference proteome</keyword>
<dbReference type="EC" id="2.7.2.3" evidence="3 8"/>
<feature type="binding site" evidence="8">
    <location>
        <position position="35"/>
    </location>
    <ligand>
        <name>substrate</name>
    </ligand>
</feature>
<dbReference type="HAMAP" id="MF_00145">
    <property type="entry name" value="Phosphoglyc_kinase"/>
    <property type="match status" value="1"/>
</dbReference>
<sequence length="394" mass="42176">MKTLNDFDFKNKKAIIRVDFNVPLDENFNVTDATRIEAAKPTIDAILAQGGSVILMSHLGRPKGAEEKYSLKHILKTASEILGVQVKFAENCVGEAAQTAAKDLKPGEVLLLENLRFHAEEEAGDVAFAKELASLGDIYVNDAFGTAHRAHASTTIIAQFFPNDKCFGTLLAKEIDSLNKVLKNSEKPVTAVLGGSKVSSKITVIENILDKVDHMIIGGGMTFTFVKALGGKVGDSICEDDKQELALEILRLAKEKGVQIHIPVDVVAADDFSNTANTQIVDVTAIPDGWQGLDAGPKSLENFKKVILESKTILWNGPLGVFEMETFSKGTIALGDYIAESTKNGAFSLVGGGDSVAAVKQFGFEDKMSYVSTGGGAMLEMLEGKTLPGIKAIL</sequence>